<protein>
    <recommendedName>
        <fullName evidence="5">DUF4038 domain-containing protein</fullName>
    </recommendedName>
</protein>
<proteinExistence type="predicted"/>
<dbReference type="SUPFAM" id="SSF51445">
    <property type="entry name" value="(Trans)glycosidases"/>
    <property type="match status" value="1"/>
</dbReference>
<evidence type="ECO:0000313" key="3">
    <source>
        <dbReference type="EMBL" id="MBA9077143.1"/>
    </source>
</evidence>
<reference evidence="3 4" key="1">
    <citation type="submission" date="2020-08" db="EMBL/GenBank/DDBJ databases">
        <title>Genomic Encyclopedia of Type Strains, Phase IV (KMG-IV): sequencing the most valuable type-strain genomes for metagenomic binning, comparative biology and taxonomic classification.</title>
        <authorList>
            <person name="Goeker M."/>
        </authorList>
    </citation>
    <scope>NUCLEOTIDE SEQUENCE [LARGE SCALE GENOMIC DNA]</scope>
    <source>
        <strain evidence="3 4">DSM 29854</strain>
    </source>
</reference>
<comment type="caution">
    <text evidence="3">The sequence shown here is derived from an EMBL/GenBank/DDBJ whole genome shotgun (WGS) entry which is preliminary data.</text>
</comment>
<evidence type="ECO:0000259" key="1">
    <source>
        <dbReference type="Pfam" id="PF12904"/>
    </source>
</evidence>
<feature type="domain" description="Putative collagen-binding" evidence="1">
    <location>
        <begin position="355"/>
        <end position="445"/>
    </location>
</feature>
<dbReference type="InterPro" id="IPR024749">
    <property type="entry name" value="Collagen-bd_put"/>
</dbReference>
<sequence length="454" mass="52016">MRKLFPSFLFLVLFITQLVVYAQSDVKVSANQRYLVYQNGKPFFYLGDTAWELFHRLNREEAARYLTNRAQKGFTVIQAVVLAEHNGLEDPNPYGNTPLLNNNPATPNEAYFAHVDFIIKKAQELGLHMALLPTWGDKIFKNSWGVGPEVFNQKNAFTYGKYLGNRYKHQPNIIWVVGGDRNPRKDTTDVAIWRALANGIIEGVGGQDKALMTFHPQTNSSEWFHQDEWLDFNMQQTGHCPDIKVWERITHDYQRQPTKPTFDGEPLYEEIPVCFDLKNGRAQVVDLRRRAYLSLFAGAHGHTYGCNNIWQMWQPGRTKAVEANLPWYESLDLPGAQQMTFVRKLMESRPLLERVPDQSLVVQTSDDFSTRIQATRGLDYAFVYTASGIPPEVSLGKISGKKVKAHWFDPRTGTYTKAGTFKNTGTRRFTPPTQGADQDWVLVLDDTRKKYPVK</sequence>
<keyword evidence="4" id="KW-1185">Reference proteome</keyword>
<dbReference type="InterPro" id="IPR025277">
    <property type="entry name" value="Apiosidase-like_cat_dom"/>
</dbReference>
<dbReference type="Pfam" id="PF13204">
    <property type="entry name" value="Apiosidase"/>
    <property type="match status" value="1"/>
</dbReference>
<organism evidence="3 4">
    <name type="scientific">Rufibacter quisquiliarum</name>
    <dbReference type="NCBI Taxonomy" id="1549639"/>
    <lineage>
        <taxon>Bacteria</taxon>
        <taxon>Pseudomonadati</taxon>
        <taxon>Bacteroidota</taxon>
        <taxon>Cytophagia</taxon>
        <taxon>Cytophagales</taxon>
        <taxon>Hymenobacteraceae</taxon>
        <taxon>Rufibacter</taxon>
    </lineage>
</organism>
<feature type="domain" description="Apiosidase-like catalytic" evidence="2">
    <location>
        <begin position="29"/>
        <end position="352"/>
    </location>
</feature>
<dbReference type="InterPro" id="IPR017853">
    <property type="entry name" value="GH"/>
</dbReference>
<evidence type="ECO:0000259" key="2">
    <source>
        <dbReference type="Pfam" id="PF13204"/>
    </source>
</evidence>
<name>A0A839GHM1_9BACT</name>
<dbReference type="AlphaFoldDB" id="A0A839GHM1"/>
<accession>A0A839GHM1</accession>
<evidence type="ECO:0008006" key="5">
    <source>
        <dbReference type="Google" id="ProtNLM"/>
    </source>
</evidence>
<dbReference type="PANTHER" id="PTHR37836">
    <property type="entry name" value="LMO1036 PROTEIN"/>
    <property type="match status" value="1"/>
</dbReference>
<dbReference type="Proteomes" id="UP000563094">
    <property type="component" value="Unassembled WGS sequence"/>
</dbReference>
<dbReference type="EMBL" id="JACJIQ010000006">
    <property type="protein sequence ID" value="MBA9077143.1"/>
    <property type="molecule type" value="Genomic_DNA"/>
</dbReference>
<dbReference type="RefSeq" id="WP_182512765.1">
    <property type="nucleotide sequence ID" value="NZ_JACJIQ010000006.1"/>
</dbReference>
<dbReference type="Gene3D" id="3.20.20.80">
    <property type="entry name" value="Glycosidases"/>
    <property type="match status" value="1"/>
</dbReference>
<dbReference type="Pfam" id="PF12904">
    <property type="entry name" value="Collagen_bind_2"/>
    <property type="match status" value="1"/>
</dbReference>
<dbReference type="PANTHER" id="PTHR37836:SF3">
    <property type="entry name" value="ENDOGLUCANASE"/>
    <property type="match status" value="1"/>
</dbReference>
<gene>
    <name evidence="3" type="ORF">FHS90_001854</name>
</gene>
<evidence type="ECO:0000313" key="4">
    <source>
        <dbReference type="Proteomes" id="UP000563094"/>
    </source>
</evidence>